<dbReference type="InterPro" id="IPR019769">
    <property type="entry name" value="Trans_elong_IF5A_hypusine_site"/>
</dbReference>
<dbReference type="PROSITE" id="PS00302">
    <property type="entry name" value="IF5A_HYPUSINE"/>
    <property type="match status" value="1"/>
</dbReference>
<evidence type="ECO:0000256" key="5">
    <source>
        <dbReference type="ARBA" id="ARBA00022917"/>
    </source>
</evidence>
<evidence type="ECO:0000256" key="6">
    <source>
        <dbReference type="ARBA" id="ARBA00023071"/>
    </source>
</evidence>
<dbReference type="Pfam" id="PF21485">
    <property type="entry name" value="IF5A-like_N"/>
    <property type="match status" value="1"/>
</dbReference>
<proteinExistence type="inferred from homology"/>
<feature type="domain" description="Translation initiation factor 5A-like N-terminal" evidence="8">
    <location>
        <begin position="17"/>
        <end position="79"/>
    </location>
</feature>
<keyword evidence="3" id="KW-0150">Chloroplast</keyword>
<organism evidence="9">
    <name type="scientific">Phaeomonas parva</name>
    <dbReference type="NCBI Taxonomy" id="124430"/>
    <lineage>
        <taxon>Eukaryota</taxon>
        <taxon>Sar</taxon>
        <taxon>Stramenopiles</taxon>
        <taxon>Ochrophyta</taxon>
        <taxon>Pinguiophyceae</taxon>
        <taxon>Pinguiochrysidales</taxon>
        <taxon>Pinguiochrysidaceae</taxon>
        <taxon>Phaeomonas</taxon>
    </lineage>
</organism>
<dbReference type="Gene3D" id="2.30.30.30">
    <property type="match status" value="1"/>
</dbReference>
<dbReference type="PANTHER" id="PTHR11673">
    <property type="entry name" value="TRANSLATION INITIATION FACTOR 5A FAMILY MEMBER"/>
    <property type="match status" value="1"/>
</dbReference>
<protein>
    <recommendedName>
        <fullName evidence="7">Eukaryotic translation initiation factor 5A</fullName>
        <shortName evidence="7">eIF-5A</shortName>
    </recommendedName>
</protein>
<dbReference type="GO" id="GO:0045905">
    <property type="term" value="P:positive regulation of translational termination"/>
    <property type="evidence" value="ECO:0007669"/>
    <property type="project" value="UniProtKB-UniRule"/>
</dbReference>
<comment type="PTM">
    <text evidence="7">eIF-5A seems to be the only eukaryotic protein to have a hypusine residue which is a post-translational modification of a lysine by the addition of a butylamino group.</text>
</comment>
<dbReference type="GO" id="GO:0003723">
    <property type="term" value="F:RNA binding"/>
    <property type="evidence" value="ECO:0007669"/>
    <property type="project" value="InterPro"/>
</dbReference>
<dbReference type="SUPFAM" id="SSF50104">
    <property type="entry name" value="Translation proteins SH3-like domain"/>
    <property type="match status" value="1"/>
</dbReference>
<dbReference type="InterPro" id="IPR014722">
    <property type="entry name" value="Rib_uL2_dom2"/>
</dbReference>
<dbReference type="PIRSF" id="PIRSF003025">
    <property type="entry name" value="eIF5A"/>
    <property type="match status" value="1"/>
</dbReference>
<sequence>MADDDVETFENEGAGASATIPMEAGQIRKGGYIMIKGCPCKVESVSVSKTGKHGHAKCNFVAKDIFTGKRLEDIVPSTHGTTVPNVSRGEYMVLDIELSEDASEANPTGASLSCMAEDTGEEFNALTLPSFPETLAKEVYDIFQECQGDDGEKAGHNLFVSTLSAVGHTQIVGYRTEA</sequence>
<dbReference type="FunFam" id="2.30.30.30:FF:000080">
    <property type="entry name" value="Eukaryotic translation initiation factor 5A"/>
    <property type="match status" value="1"/>
</dbReference>
<keyword evidence="4" id="KW-0934">Plastid</keyword>
<dbReference type="InterPro" id="IPR001884">
    <property type="entry name" value="IF5A-like"/>
</dbReference>
<evidence type="ECO:0000256" key="4">
    <source>
        <dbReference type="ARBA" id="ARBA00022640"/>
    </source>
</evidence>
<dbReference type="GO" id="GO:0009507">
    <property type="term" value="C:chloroplast"/>
    <property type="evidence" value="ECO:0007669"/>
    <property type="project" value="UniProtKB-SubCell"/>
</dbReference>
<dbReference type="GO" id="GO:0045901">
    <property type="term" value="P:positive regulation of translational elongation"/>
    <property type="evidence" value="ECO:0007669"/>
    <property type="project" value="UniProtKB-UniRule"/>
</dbReference>
<dbReference type="InterPro" id="IPR048670">
    <property type="entry name" value="IF5A-like_N"/>
</dbReference>
<accession>A0A7S1TQZ4</accession>
<comment type="function">
    <text evidence="7">Translation factor that promotes translation elongation and termination, particularly upon ribosome stalling at specific amino acid sequence contexts. Binds between the exit (E) and peptidyl (P) site of the ribosome and promotes rescue of stalled ribosome: specifically required for efficient translation of polyproline-containing peptides as well as other motifs that stall the ribosome. Acts as ribosome quality control (RQC) cofactor by joining the RQC complex to facilitate peptidyl transfer during CAT tailing step.</text>
</comment>
<gene>
    <name evidence="9" type="ORF">PPAR1163_LOCUS1812</name>
</gene>
<evidence type="ECO:0000256" key="7">
    <source>
        <dbReference type="RuleBase" id="RU362005"/>
    </source>
</evidence>
<comment type="similarity">
    <text evidence="2 7">Belongs to the eIF-5A family.</text>
</comment>
<evidence type="ECO:0000256" key="3">
    <source>
        <dbReference type="ARBA" id="ARBA00022528"/>
    </source>
</evidence>
<evidence type="ECO:0000256" key="2">
    <source>
        <dbReference type="ARBA" id="ARBA00006016"/>
    </source>
</evidence>
<dbReference type="InterPro" id="IPR008991">
    <property type="entry name" value="Translation_prot_SH3-like_sf"/>
</dbReference>
<keyword evidence="5 7" id="KW-0648">Protein biosynthesis</keyword>
<name>A0A7S1TQZ4_9STRA</name>
<evidence type="ECO:0000259" key="8">
    <source>
        <dbReference type="Pfam" id="PF21485"/>
    </source>
</evidence>
<evidence type="ECO:0000256" key="1">
    <source>
        <dbReference type="ARBA" id="ARBA00004229"/>
    </source>
</evidence>
<reference evidence="9" key="1">
    <citation type="submission" date="2021-01" db="EMBL/GenBank/DDBJ databases">
        <authorList>
            <person name="Corre E."/>
            <person name="Pelletier E."/>
            <person name="Niang G."/>
            <person name="Scheremetjew M."/>
            <person name="Finn R."/>
            <person name="Kale V."/>
            <person name="Holt S."/>
            <person name="Cochrane G."/>
            <person name="Meng A."/>
            <person name="Brown T."/>
            <person name="Cohen L."/>
        </authorList>
    </citation>
    <scope>NUCLEOTIDE SEQUENCE</scope>
    <source>
        <strain evidence="9">CCMP2877</strain>
    </source>
</reference>
<evidence type="ECO:0000313" key="9">
    <source>
        <dbReference type="EMBL" id="CAD9243467.1"/>
    </source>
</evidence>
<dbReference type="GO" id="GO:0003746">
    <property type="term" value="F:translation elongation factor activity"/>
    <property type="evidence" value="ECO:0007669"/>
    <property type="project" value="UniProtKB-UniRule"/>
</dbReference>
<keyword evidence="6 7" id="KW-0385">Hypusine</keyword>
<dbReference type="NCBIfam" id="TIGR00037">
    <property type="entry name" value="eIF_5A"/>
    <property type="match status" value="1"/>
</dbReference>
<dbReference type="AlphaFoldDB" id="A0A7S1TQZ4"/>
<comment type="subcellular location">
    <subcellularLocation>
        <location evidence="1">Plastid</location>
        <location evidence="1">Chloroplast</location>
    </subcellularLocation>
</comment>
<dbReference type="GO" id="GO:0043022">
    <property type="term" value="F:ribosome binding"/>
    <property type="evidence" value="ECO:0007669"/>
    <property type="project" value="UniProtKB-UniRule"/>
</dbReference>
<dbReference type="EMBL" id="HBGJ01002795">
    <property type="protein sequence ID" value="CAD9243467.1"/>
    <property type="molecule type" value="Transcribed_RNA"/>
</dbReference>